<dbReference type="InterPro" id="IPR017926">
    <property type="entry name" value="GATASE"/>
</dbReference>
<organism evidence="11 12">
    <name type="scientific">Pendulispora rubella</name>
    <dbReference type="NCBI Taxonomy" id="2741070"/>
    <lineage>
        <taxon>Bacteria</taxon>
        <taxon>Pseudomonadati</taxon>
        <taxon>Myxococcota</taxon>
        <taxon>Myxococcia</taxon>
        <taxon>Myxococcales</taxon>
        <taxon>Sorangiineae</taxon>
        <taxon>Pendulisporaceae</taxon>
        <taxon>Pendulispora</taxon>
    </lineage>
</organism>
<dbReference type="InterPro" id="IPR029062">
    <property type="entry name" value="Class_I_gatase-like"/>
</dbReference>
<proteinExistence type="inferred from homology"/>
<dbReference type="RefSeq" id="WP_394836703.1">
    <property type="nucleotide sequence ID" value="NZ_CP089929.1"/>
</dbReference>
<evidence type="ECO:0000259" key="10">
    <source>
        <dbReference type="Pfam" id="PF00117"/>
    </source>
</evidence>
<dbReference type="PANTHER" id="PTHR11550">
    <property type="entry name" value="CTP SYNTHASE"/>
    <property type="match status" value="1"/>
</dbReference>
<dbReference type="EC" id="6.3.4.2" evidence="3"/>
<dbReference type="EMBL" id="CP089983">
    <property type="protein sequence ID" value="WXB07043.1"/>
    <property type="molecule type" value="Genomic_DNA"/>
</dbReference>
<keyword evidence="5" id="KW-0547">Nucleotide-binding</keyword>
<keyword evidence="7" id="KW-0315">Glutamine amidotransferase</keyword>
<evidence type="ECO:0000256" key="1">
    <source>
        <dbReference type="ARBA" id="ARBA00005171"/>
    </source>
</evidence>
<evidence type="ECO:0000256" key="2">
    <source>
        <dbReference type="ARBA" id="ARBA00007533"/>
    </source>
</evidence>
<evidence type="ECO:0000256" key="7">
    <source>
        <dbReference type="ARBA" id="ARBA00022962"/>
    </source>
</evidence>
<dbReference type="SUPFAM" id="SSF52317">
    <property type="entry name" value="Class I glutamine amidotransferase-like"/>
    <property type="match status" value="1"/>
</dbReference>
<evidence type="ECO:0000256" key="6">
    <source>
        <dbReference type="ARBA" id="ARBA00022840"/>
    </source>
</evidence>
<keyword evidence="6" id="KW-0067">ATP-binding</keyword>
<gene>
    <name evidence="11" type="ORF">LVJ94_07325</name>
</gene>
<comment type="pathway">
    <text evidence="1">Pyrimidine metabolism; CTP biosynthesis via de novo pathway; CTP from UDP: step 2/2.</text>
</comment>
<keyword evidence="4" id="KW-0436">Ligase</keyword>
<comment type="similarity">
    <text evidence="2">Belongs to the CTP synthase family.</text>
</comment>
<dbReference type="Pfam" id="PF00117">
    <property type="entry name" value="GATase"/>
    <property type="match status" value="1"/>
</dbReference>
<name>A0ABZ2L7X7_9BACT</name>
<sequence length="235" mass="25580">MNSASPRIAIIGDYDERKVVHQGTNAEFPAAGADVAWIPTDSIGDPAKSLRDFDGIIISPGSPYVDEEAVIASVRYARENEVPLVGMCAGFQYVTVEFVRSVLGVAGANHAETHPDSEKLAVTPLVCSLAGESHPVHVLPGTRAASAYRQERVIEPFFCNYGINPEFEPRLADAGLAVSGRDEMGRPRIIELAGHPFFLATLYVFQVRDRHVEPHPLTAAFLEAARARLMKSRTK</sequence>
<comment type="catalytic activity">
    <reaction evidence="9">
        <text>UTP + L-glutamine + ATP + H2O = CTP + L-glutamate + ADP + phosphate + 2 H(+)</text>
        <dbReference type="Rhea" id="RHEA:26426"/>
        <dbReference type="ChEBI" id="CHEBI:15377"/>
        <dbReference type="ChEBI" id="CHEBI:15378"/>
        <dbReference type="ChEBI" id="CHEBI:29985"/>
        <dbReference type="ChEBI" id="CHEBI:30616"/>
        <dbReference type="ChEBI" id="CHEBI:37563"/>
        <dbReference type="ChEBI" id="CHEBI:43474"/>
        <dbReference type="ChEBI" id="CHEBI:46398"/>
        <dbReference type="ChEBI" id="CHEBI:58359"/>
        <dbReference type="ChEBI" id="CHEBI:456216"/>
        <dbReference type="EC" id="6.3.4.2"/>
    </reaction>
</comment>
<dbReference type="PANTHER" id="PTHR11550:SF0">
    <property type="entry name" value="CTP SYNTHASE-RELATED"/>
    <property type="match status" value="1"/>
</dbReference>
<dbReference type="Proteomes" id="UP001374803">
    <property type="component" value="Chromosome"/>
</dbReference>
<evidence type="ECO:0000256" key="4">
    <source>
        <dbReference type="ARBA" id="ARBA00022598"/>
    </source>
</evidence>
<dbReference type="NCBIfam" id="NF004836">
    <property type="entry name" value="PRK06186.1"/>
    <property type="match status" value="1"/>
</dbReference>
<feature type="domain" description="Glutamine amidotransferase" evidence="10">
    <location>
        <begin position="30"/>
        <end position="114"/>
    </location>
</feature>
<dbReference type="PROSITE" id="PS51273">
    <property type="entry name" value="GATASE_TYPE_1"/>
    <property type="match status" value="1"/>
</dbReference>
<dbReference type="InterPro" id="IPR004468">
    <property type="entry name" value="CTP_synthase"/>
</dbReference>
<evidence type="ECO:0000313" key="12">
    <source>
        <dbReference type="Proteomes" id="UP001374803"/>
    </source>
</evidence>
<evidence type="ECO:0000256" key="9">
    <source>
        <dbReference type="ARBA" id="ARBA00047781"/>
    </source>
</evidence>
<evidence type="ECO:0000256" key="3">
    <source>
        <dbReference type="ARBA" id="ARBA00012291"/>
    </source>
</evidence>
<reference evidence="11" key="1">
    <citation type="submission" date="2021-12" db="EMBL/GenBank/DDBJ databases">
        <title>Discovery of the Pendulisporaceae a myxobacterial family with distinct sporulation behavior and unique specialized metabolism.</title>
        <authorList>
            <person name="Garcia R."/>
            <person name="Popoff A."/>
            <person name="Bader C.D."/>
            <person name="Loehr J."/>
            <person name="Walesch S."/>
            <person name="Walt C."/>
            <person name="Boldt J."/>
            <person name="Bunk B."/>
            <person name="Haeckl F.J.F.P.J."/>
            <person name="Gunesch A.P."/>
            <person name="Birkelbach J."/>
            <person name="Nuebel U."/>
            <person name="Pietschmann T."/>
            <person name="Bach T."/>
            <person name="Mueller R."/>
        </authorList>
    </citation>
    <scope>NUCLEOTIDE SEQUENCE</scope>
    <source>
        <strain evidence="11">MSr11367</strain>
    </source>
</reference>
<protein>
    <recommendedName>
        <fullName evidence="3">CTP synthase (glutamine hydrolyzing)</fullName>
        <ecNumber evidence="3">6.3.4.2</ecNumber>
    </recommendedName>
</protein>
<keyword evidence="8" id="KW-0665">Pyrimidine biosynthesis</keyword>
<evidence type="ECO:0000313" key="11">
    <source>
        <dbReference type="EMBL" id="WXB07043.1"/>
    </source>
</evidence>
<keyword evidence="12" id="KW-1185">Reference proteome</keyword>
<accession>A0ABZ2L7X7</accession>
<evidence type="ECO:0000256" key="5">
    <source>
        <dbReference type="ARBA" id="ARBA00022741"/>
    </source>
</evidence>
<dbReference type="Gene3D" id="3.40.50.880">
    <property type="match status" value="1"/>
</dbReference>
<evidence type="ECO:0000256" key="8">
    <source>
        <dbReference type="ARBA" id="ARBA00022975"/>
    </source>
</evidence>